<dbReference type="InterPro" id="IPR003615">
    <property type="entry name" value="HNH_nuc"/>
</dbReference>
<evidence type="ECO:0000313" key="2">
    <source>
        <dbReference type="EMBL" id="PWS34565.1"/>
    </source>
</evidence>
<dbReference type="Pfam" id="PF01844">
    <property type="entry name" value="HNH"/>
    <property type="match status" value="1"/>
</dbReference>
<organism evidence="2 3">
    <name type="scientific">Falsiroseomonas bella</name>
    <dbReference type="NCBI Taxonomy" id="2184016"/>
    <lineage>
        <taxon>Bacteria</taxon>
        <taxon>Pseudomonadati</taxon>
        <taxon>Pseudomonadota</taxon>
        <taxon>Alphaproteobacteria</taxon>
        <taxon>Acetobacterales</taxon>
        <taxon>Roseomonadaceae</taxon>
        <taxon>Falsiroseomonas</taxon>
    </lineage>
</organism>
<proteinExistence type="predicted"/>
<dbReference type="GO" id="GO:0003676">
    <property type="term" value="F:nucleic acid binding"/>
    <property type="evidence" value="ECO:0007669"/>
    <property type="project" value="InterPro"/>
</dbReference>
<evidence type="ECO:0000313" key="3">
    <source>
        <dbReference type="Proteomes" id="UP000245765"/>
    </source>
</evidence>
<dbReference type="GO" id="GO:0004519">
    <property type="term" value="F:endonuclease activity"/>
    <property type="evidence" value="ECO:0007669"/>
    <property type="project" value="UniProtKB-KW"/>
</dbReference>
<gene>
    <name evidence="2" type="ORF">DFH01_23770</name>
</gene>
<dbReference type="OrthoDB" id="7321232at2"/>
<dbReference type="GO" id="GO:0008270">
    <property type="term" value="F:zinc ion binding"/>
    <property type="evidence" value="ECO:0007669"/>
    <property type="project" value="InterPro"/>
</dbReference>
<dbReference type="Proteomes" id="UP000245765">
    <property type="component" value="Unassembled WGS sequence"/>
</dbReference>
<dbReference type="Gene3D" id="1.10.30.50">
    <property type="match status" value="1"/>
</dbReference>
<feature type="domain" description="HNH" evidence="1">
    <location>
        <begin position="52"/>
        <end position="85"/>
    </location>
</feature>
<evidence type="ECO:0000259" key="1">
    <source>
        <dbReference type="Pfam" id="PF01844"/>
    </source>
</evidence>
<sequence>MCSKSLRRHRHRAARRQDYRCWYCTFPMWDDDPATFAQRHSLSVRLARRFRCTAEHLQARSTGGTDTPDNIVAACAHCNSTRHKRKSPPSPEVFRMQVARRMERGCWHPVPAHSAFAVSREATSMKAAAIAATGAAAPPRETAEQG</sequence>
<protein>
    <submittedName>
        <fullName evidence="2">Restriction endonuclease</fullName>
    </submittedName>
</protein>
<dbReference type="AlphaFoldDB" id="A0A317F764"/>
<keyword evidence="2" id="KW-0378">Hydrolase</keyword>
<dbReference type="InterPro" id="IPR002711">
    <property type="entry name" value="HNH"/>
</dbReference>
<dbReference type="CDD" id="cd00085">
    <property type="entry name" value="HNHc"/>
    <property type="match status" value="1"/>
</dbReference>
<keyword evidence="2" id="KW-0255">Endonuclease</keyword>
<accession>A0A317F764</accession>
<reference evidence="3" key="1">
    <citation type="submission" date="2018-05" db="EMBL/GenBank/DDBJ databases">
        <authorList>
            <person name="Du Z."/>
            <person name="Wang X."/>
        </authorList>
    </citation>
    <scope>NUCLEOTIDE SEQUENCE [LARGE SCALE GENOMIC DNA]</scope>
    <source>
        <strain evidence="3">CQN31</strain>
    </source>
</reference>
<name>A0A317F764_9PROT</name>
<keyword evidence="3" id="KW-1185">Reference proteome</keyword>
<dbReference type="EMBL" id="QGNA01000006">
    <property type="protein sequence ID" value="PWS34565.1"/>
    <property type="molecule type" value="Genomic_DNA"/>
</dbReference>
<keyword evidence="2" id="KW-0540">Nuclease</keyword>
<comment type="caution">
    <text evidence="2">The sequence shown here is derived from an EMBL/GenBank/DDBJ whole genome shotgun (WGS) entry which is preliminary data.</text>
</comment>